<dbReference type="EMBL" id="JBHTLM010000007">
    <property type="protein sequence ID" value="MFD1176918.1"/>
    <property type="molecule type" value="Genomic_DNA"/>
</dbReference>
<gene>
    <name evidence="1" type="ORF">ACFQ3W_11485</name>
</gene>
<evidence type="ECO:0000313" key="2">
    <source>
        <dbReference type="Proteomes" id="UP001597262"/>
    </source>
</evidence>
<keyword evidence="2" id="KW-1185">Reference proteome</keyword>
<dbReference type="Pfam" id="PF07081">
    <property type="entry name" value="DUF1349"/>
    <property type="match status" value="1"/>
</dbReference>
<comment type="caution">
    <text evidence="1">The sequence shown here is derived from an EMBL/GenBank/DDBJ whole genome shotgun (WGS) entry which is preliminary data.</text>
</comment>
<evidence type="ECO:0000313" key="1">
    <source>
        <dbReference type="EMBL" id="MFD1176918.1"/>
    </source>
</evidence>
<protein>
    <submittedName>
        <fullName evidence="1">DUF1349 domain-containing protein</fullName>
    </submittedName>
</protein>
<proteinExistence type="predicted"/>
<accession>A0ABW3RX84</accession>
<dbReference type="PANTHER" id="PTHR35332:SF2">
    <property type="entry name" value="REGULATION OF ENOLASE PROTEIN 1"/>
    <property type="match status" value="1"/>
</dbReference>
<dbReference type="Gene3D" id="2.60.120.200">
    <property type="match status" value="1"/>
</dbReference>
<dbReference type="InterPro" id="IPR009784">
    <property type="entry name" value="DUF1349"/>
</dbReference>
<dbReference type="Proteomes" id="UP001597262">
    <property type="component" value="Unassembled WGS sequence"/>
</dbReference>
<dbReference type="InterPro" id="IPR015987">
    <property type="entry name" value="UCP022704"/>
</dbReference>
<dbReference type="RefSeq" id="WP_379319368.1">
    <property type="nucleotide sequence ID" value="NZ_JBHTLM010000007.1"/>
</dbReference>
<dbReference type="PANTHER" id="PTHR35332">
    <property type="entry name" value="REGULATION OF ENOLASE PROTEIN 1"/>
    <property type="match status" value="1"/>
</dbReference>
<dbReference type="InterPro" id="IPR013320">
    <property type="entry name" value="ConA-like_dom_sf"/>
</dbReference>
<name>A0ABW3RX84_9BACL</name>
<dbReference type="SUPFAM" id="SSF49899">
    <property type="entry name" value="Concanavalin A-like lectins/glucanases"/>
    <property type="match status" value="1"/>
</dbReference>
<organism evidence="1 2">
    <name type="scientific">Paenibacillus puldeungensis</name>
    <dbReference type="NCBI Taxonomy" id="696536"/>
    <lineage>
        <taxon>Bacteria</taxon>
        <taxon>Bacillati</taxon>
        <taxon>Bacillota</taxon>
        <taxon>Bacilli</taxon>
        <taxon>Bacillales</taxon>
        <taxon>Paenibacillaceae</taxon>
        <taxon>Paenibacillus</taxon>
    </lineage>
</organism>
<sequence length="195" mass="22970">MKFDVNKLFWIHEPKDFTLEEHKITIKTEPNTDFWQRTYYGFRNDSAPALLTNISEPFFTFTVKTEFNSTNRFDQCGVMIYQNSDNWFKASIEYENETFQRLGSVVTNHGYSDWATTDISAEVKSIYYRLSRRESDFLIEASSDGIEYRQMRIFHLFEGSGDIQMGVYACSPENSSFDAVFSEFELTECMWEAHQ</sequence>
<reference evidence="2" key="1">
    <citation type="journal article" date="2019" name="Int. J. Syst. Evol. Microbiol.">
        <title>The Global Catalogue of Microorganisms (GCM) 10K type strain sequencing project: providing services to taxonomists for standard genome sequencing and annotation.</title>
        <authorList>
            <consortium name="The Broad Institute Genomics Platform"/>
            <consortium name="The Broad Institute Genome Sequencing Center for Infectious Disease"/>
            <person name="Wu L."/>
            <person name="Ma J."/>
        </authorList>
    </citation>
    <scope>NUCLEOTIDE SEQUENCE [LARGE SCALE GENOMIC DNA]</scope>
    <source>
        <strain evidence="2">CCUG 59189</strain>
    </source>
</reference>
<dbReference type="PIRSF" id="PIRSF022704">
    <property type="entry name" value="UCP022704"/>
    <property type="match status" value="1"/>
</dbReference>